<dbReference type="InterPro" id="IPR019236">
    <property type="entry name" value="APP1_cat"/>
</dbReference>
<dbReference type="PANTHER" id="PTHR28208:SF3">
    <property type="entry name" value="PHOSPHATIDATE PHOSPHATASE APP1"/>
    <property type="match status" value="1"/>
</dbReference>
<protein>
    <submittedName>
        <fullName evidence="3">App1 family protein</fullName>
    </submittedName>
</protein>
<evidence type="ECO:0000313" key="3">
    <source>
        <dbReference type="EMBL" id="MFC4265686.1"/>
    </source>
</evidence>
<sequence>MAPASHSPQNTPEEQGRGALRQPSEPAAPTLLGLVMHVADAAHGLRTRLANATGFVPTIIAYPGYGSTSWVRVLARVVLISKPTAATGKVRGWRAFTSVPVPNSEVEVEIDGVVHTVRADSGGLVDVVVNASLEPGWHTVSLRSEGTVPAEASIFIVAPDTTFGIVSDIDDTVMVTALPRPFLALWNTLVLSERARTPTPGMAVLLDRLIDEHPAAPVLYLSTGPWNVAPALARFLERNLYPKGVLLLTDWGPTRQRWFRSGQEHKSNNLRRLAQEFPDIQWLLVGDDGQHDPEIYADFARAHAPQTAAIAIRELSTGEALLAGRRAHEDGPASRHGGAIWASAPDGAGLAKQLKDHGFL</sequence>
<proteinExistence type="predicted"/>
<feature type="region of interest" description="Disordered" evidence="1">
    <location>
        <begin position="1"/>
        <end position="24"/>
    </location>
</feature>
<dbReference type="RefSeq" id="WP_376991655.1">
    <property type="nucleotide sequence ID" value="NZ_BAABLL010000004.1"/>
</dbReference>
<comment type="caution">
    <text evidence="3">The sequence shown here is derived from an EMBL/GenBank/DDBJ whole genome shotgun (WGS) entry which is preliminary data.</text>
</comment>
<reference evidence="4" key="1">
    <citation type="journal article" date="2019" name="Int. J. Syst. Evol. Microbiol.">
        <title>The Global Catalogue of Microorganisms (GCM) 10K type strain sequencing project: providing services to taxonomists for standard genome sequencing and annotation.</title>
        <authorList>
            <consortium name="The Broad Institute Genomics Platform"/>
            <consortium name="The Broad Institute Genome Sequencing Center for Infectious Disease"/>
            <person name="Wu L."/>
            <person name="Ma J."/>
        </authorList>
    </citation>
    <scope>NUCLEOTIDE SEQUENCE [LARGE SCALE GENOMIC DNA]</scope>
    <source>
        <strain evidence="4">CGMCC 1.10698</strain>
    </source>
</reference>
<feature type="compositionally biased region" description="Polar residues" evidence="1">
    <location>
        <begin position="1"/>
        <end position="13"/>
    </location>
</feature>
<dbReference type="Pfam" id="PF09949">
    <property type="entry name" value="APP1_cat"/>
    <property type="match status" value="1"/>
</dbReference>
<gene>
    <name evidence="3" type="ORF">ACFOW9_08730</name>
</gene>
<dbReference type="InterPro" id="IPR052935">
    <property type="entry name" value="Mg2+_PAP"/>
</dbReference>
<evidence type="ECO:0000259" key="2">
    <source>
        <dbReference type="Pfam" id="PF09949"/>
    </source>
</evidence>
<evidence type="ECO:0000313" key="4">
    <source>
        <dbReference type="Proteomes" id="UP001595773"/>
    </source>
</evidence>
<evidence type="ECO:0000256" key="1">
    <source>
        <dbReference type="SAM" id="MobiDB-lite"/>
    </source>
</evidence>
<dbReference type="Proteomes" id="UP001595773">
    <property type="component" value="Unassembled WGS sequence"/>
</dbReference>
<dbReference type="EMBL" id="JBHSCQ010000010">
    <property type="protein sequence ID" value="MFC4265686.1"/>
    <property type="molecule type" value="Genomic_DNA"/>
</dbReference>
<feature type="domain" description="Phosphatidate phosphatase APP1 catalytic" evidence="2">
    <location>
        <begin position="163"/>
        <end position="314"/>
    </location>
</feature>
<dbReference type="PANTHER" id="PTHR28208">
    <property type="entry name" value="PHOSPHATIDATE PHOSPHATASE APP1"/>
    <property type="match status" value="1"/>
</dbReference>
<keyword evidence="4" id="KW-1185">Reference proteome</keyword>
<accession>A0ABV8QZP5</accession>
<organism evidence="3 4">
    <name type="scientific">Arthrobacter cryoconiti</name>
    <dbReference type="NCBI Taxonomy" id="748907"/>
    <lineage>
        <taxon>Bacteria</taxon>
        <taxon>Bacillati</taxon>
        <taxon>Actinomycetota</taxon>
        <taxon>Actinomycetes</taxon>
        <taxon>Micrococcales</taxon>
        <taxon>Micrococcaceae</taxon>
        <taxon>Arthrobacter</taxon>
    </lineage>
</organism>
<name>A0ABV8QZP5_9MICC</name>